<dbReference type="SUPFAM" id="SSF49899">
    <property type="entry name" value="Concanavalin A-like lectins/glucanases"/>
    <property type="match status" value="1"/>
</dbReference>
<comment type="caution">
    <text evidence="4">The sequence shown here is derived from an EMBL/GenBank/DDBJ whole genome shotgun (WGS) entry which is preliminary data.</text>
</comment>
<dbReference type="Gene3D" id="2.60.120.180">
    <property type="match status" value="1"/>
</dbReference>
<dbReference type="InterPro" id="IPR013320">
    <property type="entry name" value="ConA-like_dom_sf"/>
</dbReference>
<proteinExistence type="inferred from homology"/>
<dbReference type="PANTHER" id="PTHR34002">
    <property type="entry name" value="BLR1656 PROTEIN"/>
    <property type="match status" value="1"/>
</dbReference>
<dbReference type="GO" id="GO:0008810">
    <property type="term" value="F:cellulase activity"/>
    <property type="evidence" value="ECO:0007669"/>
    <property type="project" value="InterPro"/>
</dbReference>
<protein>
    <submittedName>
        <fullName evidence="4">Cellulase</fullName>
    </submittedName>
</protein>
<gene>
    <name evidence="4" type="ORF">XthCFBP4691_03740</name>
</gene>
<dbReference type="RefSeq" id="WP_128419233.1">
    <property type="nucleotide sequence ID" value="NZ_CP049017.1"/>
</dbReference>
<evidence type="ECO:0000256" key="1">
    <source>
        <dbReference type="ARBA" id="ARBA00005519"/>
    </source>
</evidence>
<keyword evidence="2" id="KW-0326">Glycosidase</keyword>
<reference evidence="4 5" key="1">
    <citation type="submission" date="2016-08" db="EMBL/GenBank/DDBJ databases">
        <title>Evolution of the type three secretion system and type three effector repertoires in Xanthomonas.</title>
        <authorList>
            <person name="Merda D."/>
            <person name="Briand M."/>
            <person name="Bosis E."/>
            <person name="Rousseau C."/>
            <person name="Portier P."/>
            <person name="Jacques M.-A."/>
            <person name="Fischer-Le Saux M."/>
        </authorList>
    </citation>
    <scope>NUCLEOTIDE SEQUENCE [LARGE SCALE GENOMIC DNA]</scope>
    <source>
        <strain evidence="4 5">CFBP 4691</strain>
    </source>
</reference>
<feature type="transmembrane region" description="Helical" evidence="3">
    <location>
        <begin position="25"/>
        <end position="43"/>
    </location>
</feature>
<dbReference type="AlphaFoldDB" id="A0A2S6ZJM8"/>
<comment type="similarity">
    <text evidence="1 2">Belongs to the glycosyl hydrolase 12 (cellulase H) family.</text>
</comment>
<dbReference type="EMBL" id="MIGX01000009">
    <property type="protein sequence ID" value="PPT92458.1"/>
    <property type="molecule type" value="Genomic_DNA"/>
</dbReference>
<dbReference type="InterPro" id="IPR013319">
    <property type="entry name" value="GH11/12"/>
</dbReference>
<dbReference type="PANTHER" id="PTHR34002:SF9">
    <property type="entry name" value="XYLOGLUCAN-SPECIFIC ENDO-BETA-1,4-GLUCANASE A"/>
    <property type="match status" value="1"/>
</dbReference>
<keyword evidence="2" id="KW-0119">Carbohydrate metabolism</keyword>
<dbReference type="InterPro" id="IPR002594">
    <property type="entry name" value="GH12"/>
</dbReference>
<evidence type="ECO:0000256" key="2">
    <source>
        <dbReference type="RuleBase" id="RU361163"/>
    </source>
</evidence>
<evidence type="ECO:0000313" key="4">
    <source>
        <dbReference type="EMBL" id="PPT92458.1"/>
    </source>
</evidence>
<sequence>MHGYTASNATSHPQGCLAPRAAPPLLRILLAFFCVAVAPLALAGPYKAFGEYYAWVNNFNDPNNVMCGTFGNGRTPELKATFNFSSNNLYGYPAIVRGWHYGWNPTGDRLFPHQISSLRTIPVKFNYAAGGGNLAGDFAYDMFFRHDTSMGTPQLEVMIWGGNNSWPMGILSGSNVITAGGHSFDLWEGYNSAAGYYVYTFIPHGTAGQAQLPTSGKLDLDVKPFFNWLQANRSKDGRYSDAMYLHVVEAGFEVVRGNGWAKISATIDAS</sequence>
<keyword evidence="5" id="KW-1185">Reference proteome</keyword>
<keyword evidence="3" id="KW-0812">Transmembrane</keyword>
<evidence type="ECO:0000313" key="5">
    <source>
        <dbReference type="Proteomes" id="UP000239898"/>
    </source>
</evidence>
<evidence type="ECO:0000256" key="3">
    <source>
        <dbReference type="SAM" id="Phobius"/>
    </source>
</evidence>
<keyword evidence="2" id="KW-0378">Hydrolase</keyword>
<dbReference type="Proteomes" id="UP000239898">
    <property type="component" value="Unassembled WGS sequence"/>
</dbReference>
<name>A0A2S6ZJM8_9XANT</name>
<organism evidence="4 5">
    <name type="scientific">Xanthomonas theicola</name>
    <dbReference type="NCBI Taxonomy" id="56464"/>
    <lineage>
        <taxon>Bacteria</taxon>
        <taxon>Pseudomonadati</taxon>
        <taxon>Pseudomonadota</taxon>
        <taxon>Gammaproteobacteria</taxon>
        <taxon>Lysobacterales</taxon>
        <taxon>Lysobacteraceae</taxon>
        <taxon>Xanthomonas</taxon>
    </lineage>
</organism>
<accession>A0A2S6ZJM8</accession>
<keyword evidence="3" id="KW-0472">Membrane</keyword>
<dbReference type="Pfam" id="PF01670">
    <property type="entry name" value="Glyco_hydro_12"/>
    <property type="match status" value="1"/>
</dbReference>
<dbReference type="GO" id="GO:0000272">
    <property type="term" value="P:polysaccharide catabolic process"/>
    <property type="evidence" value="ECO:0007669"/>
    <property type="project" value="UniProtKB-KW"/>
</dbReference>
<keyword evidence="2" id="KW-0624">Polysaccharide degradation</keyword>
<keyword evidence="3" id="KW-1133">Transmembrane helix</keyword>
<dbReference type="OrthoDB" id="2557744at2"/>